<name>A0ABW5DN15_9PROT</name>
<dbReference type="InterPro" id="IPR052519">
    <property type="entry name" value="Euk-type_GlcNAc_Kinase"/>
</dbReference>
<feature type="domain" description="ATPase BadF/BadG/BcrA/BcrD type" evidence="1">
    <location>
        <begin position="7"/>
        <end position="237"/>
    </location>
</feature>
<dbReference type="SUPFAM" id="SSF53067">
    <property type="entry name" value="Actin-like ATPase domain"/>
    <property type="match status" value="2"/>
</dbReference>
<keyword evidence="3" id="KW-1185">Reference proteome</keyword>
<dbReference type="Gene3D" id="3.30.420.40">
    <property type="match status" value="2"/>
</dbReference>
<comment type="caution">
    <text evidence="2">The sequence shown here is derived from an EMBL/GenBank/DDBJ whole genome shotgun (WGS) entry which is preliminary data.</text>
</comment>
<dbReference type="Proteomes" id="UP001597295">
    <property type="component" value="Unassembled WGS sequence"/>
</dbReference>
<dbReference type="PANTHER" id="PTHR43190">
    <property type="entry name" value="N-ACETYL-D-GLUCOSAMINE KINASE"/>
    <property type="match status" value="1"/>
</dbReference>
<organism evidence="2 3">
    <name type="scientific">Lacibacterium aquatile</name>
    <dbReference type="NCBI Taxonomy" id="1168082"/>
    <lineage>
        <taxon>Bacteria</taxon>
        <taxon>Pseudomonadati</taxon>
        <taxon>Pseudomonadota</taxon>
        <taxon>Alphaproteobacteria</taxon>
        <taxon>Rhodospirillales</taxon>
        <taxon>Rhodospirillaceae</taxon>
    </lineage>
</organism>
<proteinExistence type="predicted"/>
<evidence type="ECO:0000313" key="2">
    <source>
        <dbReference type="EMBL" id="MFD2261864.1"/>
    </source>
</evidence>
<sequence length="290" mass="30236">MSERFYIGVDGGGSGCRARVEAEDGTLIGEGTGGPAQLSQGPTVAWHSIQTAIEAALGNSGFEPEFAVLGFGLAGAHVPAWRTAFEHAAPKLWRCRVETDAYTSLVGAHGGEPGVVVGIGTGTFACAFDDRRHYHEAGGWGFPSGDEGGGAWIGVKLARLAEQAIDGRHDMTPLAQKILEKIGPDRKSLFDWVGVANQATFAALTPIAAAAAAEGDAEALKMFDEAAYEITRLVGAVDPADAQPLALLGGLAGIIAPRLPYRLSRRLRAPKGDSAAGALILARREDTIPR</sequence>
<dbReference type="Pfam" id="PF01869">
    <property type="entry name" value="BcrAD_BadFG"/>
    <property type="match status" value="1"/>
</dbReference>
<dbReference type="InterPro" id="IPR043129">
    <property type="entry name" value="ATPase_NBD"/>
</dbReference>
<accession>A0ABW5DN15</accession>
<dbReference type="CDD" id="cd24082">
    <property type="entry name" value="ASKHA_NBD_GspK-like"/>
    <property type="match status" value="1"/>
</dbReference>
<evidence type="ECO:0000259" key="1">
    <source>
        <dbReference type="Pfam" id="PF01869"/>
    </source>
</evidence>
<dbReference type="InterPro" id="IPR002731">
    <property type="entry name" value="ATPase_BadF"/>
</dbReference>
<dbReference type="PANTHER" id="PTHR43190:SF3">
    <property type="entry name" value="N-ACETYL-D-GLUCOSAMINE KINASE"/>
    <property type="match status" value="1"/>
</dbReference>
<protein>
    <submittedName>
        <fullName evidence="2">BadF/BadG/BcrA/BcrD ATPase family protein</fullName>
    </submittedName>
</protein>
<gene>
    <name evidence="2" type="ORF">ACFSM5_03125</name>
</gene>
<evidence type="ECO:0000313" key="3">
    <source>
        <dbReference type="Proteomes" id="UP001597295"/>
    </source>
</evidence>
<reference evidence="3" key="1">
    <citation type="journal article" date="2019" name="Int. J. Syst. Evol. Microbiol.">
        <title>The Global Catalogue of Microorganisms (GCM) 10K type strain sequencing project: providing services to taxonomists for standard genome sequencing and annotation.</title>
        <authorList>
            <consortium name="The Broad Institute Genomics Platform"/>
            <consortium name="The Broad Institute Genome Sequencing Center for Infectious Disease"/>
            <person name="Wu L."/>
            <person name="Ma J."/>
        </authorList>
    </citation>
    <scope>NUCLEOTIDE SEQUENCE [LARGE SCALE GENOMIC DNA]</scope>
    <source>
        <strain evidence="3">CGMCC 1.19062</strain>
    </source>
</reference>
<dbReference type="EMBL" id="JBHUIP010000003">
    <property type="protein sequence ID" value="MFD2261864.1"/>
    <property type="molecule type" value="Genomic_DNA"/>
</dbReference>
<dbReference type="RefSeq" id="WP_379874778.1">
    <property type="nucleotide sequence ID" value="NZ_JBHUIP010000003.1"/>
</dbReference>